<evidence type="ECO:0000256" key="1">
    <source>
        <dbReference type="SAM" id="Coils"/>
    </source>
</evidence>
<dbReference type="AlphaFoldDB" id="A0A4Z0ZZY0"/>
<gene>
    <name evidence="2" type="ORF">EHQ62_17195</name>
</gene>
<reference evidence="2" key="1">
    <citation type="journal article" date="2019" name="PLoS Negl. Trop. Dis.">
        <title>Revisiting the worldwide diversity of Leptospira species in the environment.</title>
        <authorList>
            <person name="Vincent A.T."/>
            <person name="Schiettekatte O."/>
            <person name="Bourhy P."/>
            <person name="Veyrier F.J."/>
            <person name="Picardeau M."/>
        </authorList>
    </citation>
    <scope>NUCLEOTIDE SEQUENCE [LARGE SCALE GENOMIC DNA]</scope>
    <source>
        <strain evidence="2">201702451</strain>
    </source>
</reference>
<feature type="coiled-coil region" evidence="1">
    <location>
        <begin position="57"/>
        <end position="84"/>
    </location>
</feature>
<organism evidence="2 3">
    <name type="scientific">Leptospira jelokensis</name>
    <dbReference type="NCBI Taxonomy" id="2484931"/>
    <lineage>
        <taxon>Bacteria</taxon>
        <taxon>Pseudomonadati</taxon>
        <taxon>Spirochaetota</taxon>
        <taxon>Spirochaetia</taxon>
        <taxon>Leptospirales</taxon>
        <taxon>Leptospiraceae</taxon>
        <taxon>Leptospira</taxon>
    </lineage>
</organism>
<name>A0A4Z0ZZY0_9LEPT</name>
<sequence>MEIGIKELITIGIALAVYFVRNENQKSVSLMDRDLEAKIQSNKDMIVQVKNDSDKSNERLMAKLGNIEEDTKRTENAIKSLTGESSATRDLVLKMYEHVLAFSSQLGANLSKIKINNTEYNLNIIGNLTSYSFGPSGSGASSLFVNGQSYTIEFIR</sequence>
<keyword evidence="1" id="KW-0175">Coiled coil</keyword>
<dbReference type="EMBL" id="RQGH01000035">
    <property type="protein sequence ID" value="TGL58630.1"/>
    <property type="molecule type" value="Genomic_DNA"/>
</dbReference>
<comment type="caution">
    <text evidence="2">The sequence shown here is derived from an EMBL/GenBank/DDBJ whole genome shotgun (WGS) entry which is preliminary data.</text>
</comment>
<evidence type="ECO:0000313" key="2">
    <source>
        <dbReference type="EMBL" id="TGL58630.1"/>
    </source>
</evidence>
<dbReference type="Proteomes" id="UP000297567">
    <property type="component" value="Unassembled WGS sequence"/>
</dbReference>
<evidence type="ECO:0000313" key="3">
    <source>
        <dbReference type="Proteomes" id="UP000297567"/>
    </source>
</evidence>
<dbReference type="RefSeq" id="WP_135645120.1">
    <property type="nucleotide sequence ID" value="NZ_RQGH01000035.1"/>
</dbReference>
<protein>
    <submittedName>
        <fullName evidence="2">Uncharacterized protein</fullName>
    </submittedName>
</protein>
<proteinExistence type="predicted"/>
<keyword evidence="3" id="KW-1185">Reference proteome</keyword>
<accession>A0A4Z0ZZY0</accession>